<organism evidence="1 2">
    <name type="scientific">Caulobacter segnis</name>
    <dbReference type="NCBI Taxonomy" id="88688"/>
    <lineage>
        <taxon>Bacteria</taxon>
        <taxon>Pseudomonadati</taxon>
        <taxon>Pseudomonadota</taxon>
        <taxon>Alphaproteobacteria</taxon>
        <taxon>Caulobacterales</taxon>
        <taxon>Caulobacteraceae</taxon>
        <taxon>Caulobacter</taxon>
    </lineage>
</organism>
<dbReference type="AlphaFoldDB" id="A0A2W5UTX0"/>
<protein>
    <submittedName>
        <fullName evidence="1">Uncharacterized protein</fullName>
    </submittedName>
</protein>
<comment type="caution">
    <text evidence="1">The sequence shown here is derived from an EMBL/GenBank/DDBJ whole genome shotgun (WGS) entry which is preliminary data.</text>
</comment>
<reference evidence="1 2" key="1">
    <citation type="submission" date="2017-08" db="EMBL/GenBank/DDBJ databases">
        <title>Infants hospitalized years apart are colonized by the same room-sourced microbial strains.</title>
        <authorList>
            <person name="Brooks B."/>
            <person name="Olm M.R."/>
            <person name="Firek B.A."/>
            <person name="Baker R."/>
            <person name="Thomas B.C."/>
            <person name="Morowitz M.J."/>
            <person name="Banfield J.F."/>
        </authorList>
    </citation>
    <scope>NUCLEOTIDE SEQUENCE [LARGE SCALE GENOMIC DNA]</scope>
    <source>
        <strain evidence="1">S2_003_000_R2_4</strain>
    </source>
</reference>
<proteinExistence type="predicted"/>
<sequence length="155" mass="17397">MRSAAQVVSAPPLPSPKVTGVLDQADIDQLWSIISYIGEAWRLAARSTLDRSRFKDLVALKTTQTPSYYTLYRMTTALYTSLSRQYGPKGALAYLYTPNPASPPQNWEVVRAWAIQEFANLYVSQGAFRAYGWWLFPGFAGGPFDDPNHLPYRGI</sequence>
<name>A0A2W5UTX0_9CAUL</name>
<gene>
    <name evidence="1" type="ORF">DI526_22430</name>
</gene>
<dbReference type="Proteomes" id="UP000249393">
    <property type="component" value="Unassembled WGS sequence"/>
</dbReference>
<dbReference type="EMBL" id="QFQZ01000134">
    <property type="protein sequence ID" value="PZR30462.1"/>
    <property type="molecule type" value="Genomic_DNA"/>
</dbReference>
<evidence type="ECO:0000313" key="2">
    <source>
        <dbReference type="Proteomes" id="UP000249393"/>
    </source>
</evidence>
<evidence type="ECO:0000313" key="1">
    <source>
        <dbReference type="EMBL" id="PZR30462.1"/>
    </source>
</evidence>
<accession>A0A2W5UTX0</accession>